<accession>A0ABM1HSS4</accession>
<dbReference type="Pfam" id="PF13855">
    <property type="entry name" value="LRR_8"/>
    <property type="match status" value="2"/>
</dbReference>
<gene>
    <name evidence="6" type="primary">LOC107063618</name>
</gene>
<dbReference type="Proteomes" id="UP000694924">
    <property type="component" value="Unplaced"/>
</dbReference>
<dbReference type="Gene3D" id="3.80.10.10">
    <property type="entry name" value="Ribonuclease Inhibitor"/>
    <property type="match status" value="3"/>
</dbReference>
<dbReference type="InterPro" id="IPR003591">
    <property type="entry name" value="Leu-rich_rpt_typical-subtyp"/>
</dbReference>
<keyword evidence="3" id="KW-0812">Transmembrane</keyword>
<evidence type="ECO:0000256" key="3">
    <source>
        <dbReference type="SAM" id="Phobius"/>
    </source>
</evidence>
<feature type="chain" id="PRO_5046843379" evidence="4">
    <location>
        <begin position="19"/>
        <end position="600"/>
    </location>
</feature>
<keyword evidence="2" id="KW-0677">Repeat</keyword>
<dbReference type="PANTHER" id="PTHR24366:SF96">
    <property type="entry name" value="LEUCINE RICH REPEAT CONTAINING 53"/>
    <property type="match status" value="1"/>
</dbReference>
<keyword evidence="1" id="KW-0433">Leucine-rich repeat</keyword>
<dbReference type="SUPFAM" id="SSF52058">
    <property type="entry name" value="L domain-like"/>
    <property type="match status" value="1"/>
</dbReference>
<dbReference type="GeneID" id="107063618"/>
<evidence type="ECO:0000256" key="4">
    <source>
        <dbReference type="SAM" id="SignalP"/>
    </source>
</evidence>
<organism evidence="5 6">
    <name type="scientific">Polistes dominula</name>
    <name type="common">European paper wasp</name>
    <name type="synonym">Vespa dominula</name>
    <dbReference type="NCBI Taxonomy" id="743375"/>
    <lineage>
        <taxon>Eukaryota</taxon>
        <taxon>Metazoa</taxon>
        <taxon>Ecdysozoa</taxon>
        <taxon>Arthropoda</taxon>
        <taxon>Hexapoda</taxon>
        <taxon>Insecta</taxon>
        <taxon>Pterygota</taxon>
        <taxon>Neoptera</taxon>
        <taxon>Endopterygota</taxon>
        <taxon>Hymenoptera</taxon>
        <taxon>Apocrita</taxon>
        <taxon>Aculeata</taxon>
        <taxon>Vespoidea</taxon>
        <taxon>Vespidae</taxon>
        <taxon>Polistinae</taxon>
        <taxon>Polistini</taxon>
        <taxon>Polistes</taxon>
    </lineage>
</organism>
<sequence>MIIRILVIFLITFIPIKCIPCIENPTCNCSSIDPMQINAVCDGKNSTGFNITIKSRNEVKIICKDWSGWENFYFKSMQINSILEYISFEYCGISKSPTLKDVLKQLGAIDTKILIFQSFKAIYENLKREQLHGFRYLKKIILSHNGLTKIPSDLFINIPLLEHIDLSNNSLSLPGDIFYKNPKLKHINLFYSGLEEIHNGTFNNLTNLEYLNIGSNHLYEIKAETFGQLVSLKYLDLSHHQLPIFNENQVLKELYLSNCGIKQFFNDWSTGNNELRVLDLSHNMISNVSTSLFTLPSLKIIVDLSYNNIRNLNLNQIEEIVSKSKEDRNTVIYMQHNPLLCDCSFYNILRYLGENMTKDVYDNYNITFGNLMCPNTDGIIDRVISNLHFENYTCSEDAYFNTTKQCQYHCQCNIRLSDHTRILNCSYDNKIEFVIDKSKFIYQKDYPLIIDLTGNYLTEIPSTESLYPINVTINSEIVNSLKSVAWKRFTISGNPIRCNCENQDLIRFLVSIRGLNNDLGNLRCKNNDVFMNTVAIENLCDHKRIDHIWVPLLAILIGCTCPFLYYFIKKLDFNVESRRQWADPTREEYVVTYTDRRSSL</sequence>
<name>A0ABM1HSS4_POLDO</name>
<evidence type="ECO:0000256" key="1">
    <source>
        <dbReference type="ARBA" id="ARBA00022614"/>
    </source>
</evidence>
<keyword evidence="4" id="KW-0732">Signal</keyword>
<dbReference type="InterPro" id="IPR001611">
    <property type="entry name" value="Leu-rich_rpt"/>
</dbReference>
<keyword evidence="3" id="KW-0472">Membrane</keyword>
<evidence type="ECO:0000313" key="5">
    <source>
        <dbReference type="Proteomes" id="UP000694924"/>
    </source>
</evidence>
<dbReference type="PANTHER" id="PTHR24366">
    <property type="entry name" value="IG(IMMUNOGLOBULIN) AND LRR(LEUCINE RICH REPEAT) DOMAINS"/>
    <property type="match status" value="1"/>
</dbReference>
<reference evidence="6" key="1">
    <citation type="submission" date="2025-08" db="UniProtKB">
        <authorList>
            <consortium name="RefSeq"/>
        </authorList>
    </citation>
    <scope>IDENTIFICATION</scope>
    <source>
        <tissue evidence="6">Whole body</tissue>
    </source>
</reference>
<proteinExistence type="predicted"/>
<keyword evidence="3" id="KW-1133">Transmembrane helix</keyword>
<dbReference type="SMART" id="SM00369">
    <property type="entry name" value="LRR_TYP"/>
    <property type="match status" value="5"/>
</dbReference>
<evidence type="ECO:0000256" key="2">
    <source>
        <dbReference type="ARBA" id="ARBA00022737"/>
    </source>
</evidence>
<dbReference type="Pfam" id="PF00560">
    <property type="entry name" value="LRR_1"/>
    <property type="match status" value="1"/>
</dbReference>
<keyword evidence="5" id="KW-1185">Reference proteome</keyword>
<dbReference type="InterPro" id="IPR032675">
    <property type="entry name" value="LRR_dom_sf"/>
</dbReference>
<dbReference type="RefSeq" id="XP_015171011.1">
    <property type="nucleotide sequence ID" value="XM_015315525.1"/>
</dbReference>
<protein>
    <submittedName>
        <fullName evidence="6">Protein toll-like</fullName>
    </submittedName>
</protein>
<feature type="signal peptide" evidence="4">
    <location>
        <begin position="1"/>
        <end position="18"/>
    </location>
</feature>
<dbReference type="PROSITE" id="PS51450">
    <property type="entry name" value="LRR"/>
    <property type="match status" value="1"/>
</dbReference>
<evidence type="ECO:0000313" key="6">
    <source>
        <dbReference type="RefSeq" id="XP_015171011.1"/>
    </source>
</evidence>
<feature type="transmembrane region" description="Helical" evidence="3">
    <location>
        <begin position="548"/>
        <end position="568"/>
    </location>
</feature>